<evidence type="ECO:0000256" key="3">
    <source>
        <dbReference type="ARBA" id="ARBA00022692"/>
    </source>
</evidence>
<comment type="similarity">
    <text evidence="9">Belongs to the monovalent cation:proton antiporter 1 (CPA1) transporter (TC 2.A.36) family.</text>
</comment>
<evidence type="ECO:0000256" key="2">
    <source>
        <dbReference type="ARBA" id="ARBA00022448"/>
    </source>
</evidence>
<dbReference type="InterPro" id="IPR018422">
    <property type="entry name" value="Cation/H_exchanger_CPA1"/>
</dbReference>
<feature type="transmembrane region" description="Helical" evidence="10">
    <location>
        <begin position="212"/>
        <end position="235"/>
    </location>
</feature>
<dbReference type="EMBL" id="HBFR01032750">
    <property type="protein sequence ID" value="CAD8896625.1"/>
    <property type="molecule type" value="Transcribed_RNA"/>
</dbReference>
<dbReference type="GO" id="GO:0005886">
    <property type="term" value="C:plasma membrane"/>
    <property type="evidence" value="ECO:0007669"/>
    <property type="project" value="TreeGrafter"/>
</dbReference>
<feature type="domain" description="Cation/H+ exchanger transmembrane" evidence="11">
    <location>
        <begin position="61"/>
        <end position="462"/>
    </location>
</feature>
<evidence type="ECO:0000256" key="8">
    <source>
        <dbReference type="ARBA" id="ARBA00023201"/>
    </source>
</evidence>
<accession>A0A7S1BU12</accession>
<dbReference type="NCBIfam" id="TIGR00840">
    <property type="entry name" value="b_cpa1"/>
    <property type="match status" value="1"/>
</dbReference>
<keyword evidence="6 9" id="KW-0406">Ion transport</keyword>
<dbReference type="InterPro" id="IPR004709">
    <property type="entry name" value="NaH_exchanger"/>
</dbReference>
<reference evidence="12" key="1">
    <citation type="submission" date="2021-01" db="EMBL/GenBank/DDBJ databases">
        <authorList>
            <person name="Corre E."/>
            <person name="Pelletier E."/>
            <person name="Niang G."/>
            <person name="Scheremetjew M."/>
            <person name="Finn R."/>
            <person name="Kale V."/>
            <person name="Holt S."/>
            <person name="Cochrane G."/>
            <person name="Meng A."/>
            <person name="Brown T."/>
            <person name="Cohen L."/>
        </authorList>
    </citation>
    <scope>NUCLEOTIDE SEQUENCE</scope>
    <source>
        <strain evidence="12">308</strain>
    </source>
</reference>
<gene>
    <name evidence="12" type="ORF">CHYS00102_LOCUS23839</name>
</gene>
<evidence type="ECO:0000259" key="11">
    <source>
        <dbReference type="Pfam" id="PF00999"/>
    </source>
</evidence>
<evidence type="ECO:0000256" key="10">
    <source>
        <dbReference type="SAM" id="Phobius"/>
    </source>
</evidence>
<keyword evidence="2 9" id="KW-0813">Transport</keyword>
<feature type="transmembrane region" description="Helical" evidence="10">
    <location>
        <begin position="81"/>
        <end position="98"/>
    </location>
</feature>
<keyword evidence="8 9" id="KW-0739">Sodium transport</keyword>
<evidence type="ECO:0000313" key="12">
    <source>
        <dbReference type="EMBL" id="CAD8896625.1"/>
    </source>
</evidence>
<dbReference type="GO" id="GO:0015385">
    <property type="term" value="F:sodium:proton antiporter activity"/>
    <property type="evidence" value="ECO:0007669"/>
    <property type="project" value="InterPro"/>
</dbReference>
<sequence length="550" mass="60997">MADAAAKIFLPTVSPTSSPTSKVFALINKVTPGNTTSILPGEAEHEFDAIAALLLVITLIVCILFGYYVKVHRIYCLPESAVAMLVGVVLGGITRFINPDNDYDLSILSFSPEIFFFVLLPPIIFEAGYSLNKESFFENFGTITMYAMIGTMISTFFIGVFILLLGKYSIVSTVDSSNLMETMLFGALISAVDPVATLSIMGSPELQCDQLLYSLVFGESVLNDAIAIVLFRTFLKFYSHNNMEGHDIPLALWEFLYVSFLSIVIGTLLGLLASFIYRHSRLNEYPKFETSLLFLFCYGCYAAAEAAQMSGIMALFFNGMVLSHYNSVNLSRAAHVASEHIFSTLATLSETVVFLYMGAGVFSGKFEAFDPLLSICALSACLIGRFCNIFPLSWIANKFRKDDEKVPVKMQFVLWFAGLRGAIAYALAENMPGPNKDTYASTTLCICMFTTIVLGGFTERLLTDMGMKQTSSTADRGNYTSSLQPSSPENFYGLKDKIISFDERIMKPMFGGTMTDGWFKKKKPMRYKSYNDQIDTIKEMEMEELNLGDL</sequence>
<protein>
    <recommendedName>
        <fullName evidence="9">Sodium/hydrogen exchanger</fullName>
    </recommendedName>
</protein>
<dbReference type="PANTHER" id="PTHR10110">
    <property type="entry name" value="SODIUM/HYDROGEN EXCHANGER"/>
    <property type="match status" value="1"/>
</dbReference>
<dbReference type="GO" id="GO:0015386">
    <property type="term" value="F:potassium:proton antiporter activity"/>
    <property type="evidence" value="ECO:0007669"/>
    <property type="project" value="TreeGrafter"/>
</dbReference>
<feature type="transmembrane region" description="Helical" evidence="10">
    <location>
        <begin position="143"/>
        <end position="170"/>
    </location>
</feature>
<keyword evidence="3 9" id="KW-0812">Transmembrane</keyword>
<dbReference type="Pfam" id="PF00999">
    <property type="entry name" value="Na_H_Exchanger"/>
    <property type="match status" value="1"/>
</dbReference>
<dbReference type="InterPro" id="IPR006153">
    <property type="entry name" value="Cation/H_exchanger_TM"/>
</dbReference>
<dbReference type="GO" id="GO:0098719">
    <property type="term" value="P:sodium ion import across plasma membrane"/>
    <property type="evidence" value="ECO:0007669"/>
    <property type="project" value="TreeGrafter"/>
</dbReference>
<dbReference type="GO" id="GO:0051453">
    <property type="term" value="P:regulation of intracellular pH"/>
    <property type="evidence" value="ECO:0007669"/>
    <property type="project" value="TreeGrafter"/>
</dbReference>
<feature type="transmembrane region" description="Helical" evidence="10">
    <location>
        <begin position="288"/>
        <end position="304"/>
    </location>
</feature>
<keyword evidence="5" id="KW-0915">Sodium</keyword>
<dbReference type="PANTHER" id="PTHR10110:SF187">
    <property type="entry name" value="SODIUM_HYDROGEN EXCHANGER"/>
    <property type="match status" value="1"/>
</dbReference>
<evidence type="ECO:0000256" key="5">
    <source>
        <dbReference type="ARBA" id="ARBA00023053"/>
    </source>
</evidence>
<keyword evidence="4 10" id="KW-1133">Transmembrane helix</keyword>
<feature type="transmembrane region" description="Helical" evidence="10">
    <location>
        <begin position="255"/>
        <end position="276"/>
    </location>
</feature>
<keyword evidence="7 10" id="KW-0472">Membrane</keyword>
<evidence type="ECO:0000256" key="4">
    <source>
        <dbReference type="ARBA" id="ARBA00022989"/>
    </source>
</evidence>
<dbReference type="Gene3D" id="6.10.140.1330">
    <property type="match status" value="1"/>
</dbReference>
<comment type="subcellular location">
    <subcellularLocation>
        <location evidence="1">Membrane</location>
        <topology evidence="1">Multi-pass membrane protein</topology>
    </subcellularLocation>
</comment>
<feature type="transmembrane region" description="Helical" evidence="10">
    <location>
        <begin position="439"/>
        <end position="458"/>
    </location>
</feature>
<name>A0A7S1BU12_9STRA</name>
<dbReference type="PRINTS" id="PR01084">
    <property type="entry name" value="NAHEXCHNGR"/>
</dbReference>
<dbReference type="AlphaFoldDB" id="A0A7S1BU12"/>
<evidence type="ECO:0000256" key="6">
    <source>
        <dbReference type="ARBA" id="ARBA00023065"/>
    </source>
</evidence>
<feature type="transmembrane region" description="Helical" evidence="10">
    <location>
        <begin position="49"/>
        <end position="69"/>
    </location>
</feature>
<organism evidence="12">
    <name type="scientific">Corethron hystrix</name>
    <dbReference type="NCBI Taxonomy" id="216773"/>
    <lineage>
        <taxon>Eukaryota</taxon>
        <taxon>Sar</taxon>
        <taxon>Stramenopiles</taxon>
        <taxon>Ochrophyta</taxon>
        <taxon>Bacillariophyta</taxon>
        <taxon>Coscinodiscophyceae</taxon>
        <taxon>Corethrophycidae</taxon>
        <taxon>Corethrales</taxon>
        <taxon>Corethraceae</taxon>
        <taxon>Corethron</taxon>
    </lineage>
</organism>
<feature type="transmembrane region" description="Helical" evidence="10">
    <location>
        <begin position="408"/>
        <end position="427"/>
    </location>
</feature>
<feature type="transmembrane region" description="Helical" evidence="10">
    <location>
        <begin position="182"/>
        <end position="200"/>
    </location>
</feature>
<feature type="transmembrane region" description="Helical" evidence="10">
    <location>
        <begin position="371"/>
        <end position="396"/>
    </location>
</feature>
<proteinExistence type="inferred from homology"/>
<evidence type="ECO:0000256" key="9">
    <source>
        <dbReference type="RuleBase" id="RU003722"/>
    </source>
</evidence>
<feature type="transmembrane region" description="Helical" evidence="10">
    <location>
        <begin position="110"/>
        <end position="131"/>
    </location>
</feature>
<keyword evidence="9" id="KW-0050">Antiport</keyword>
<evidence type="ECO:0000256" key="1">
    <source>
        <dbReference type="ARBA" id="ARBA00004141"/>
    </source>
</evidence>
<evidence type="ECO:0000256" key="7">
    <source>
        <dbReference type="ARBA" id="ARBA00023136"/>
    </source>
</evidence>